<dbReference type="RefSeq" id="WP_275227864.1">
    <property type="nucleotide sequence ID" value="NZ_JARESE010000020.1"/>
</dbReference>
<keyword evidence="2" id="KW-1185">Reference proteome</keyword>
<sequence>MILPLAAASLAVLSPADEADLRCIAIFALSGAQKNAEKSEDTAGFVGAMMYFLGRIEGRTSGFDLEGQMTRLLTGDAYSPAAIEADAARCGQEMMQRGAELEKVGNALQHFGQSARQSDK</sequence>
<organism evidence="1 2">
    <name type="scientific">Novosphingobium album</name>
    <name type="common">ex Liu et al. 2023</name>
    <dbReference type="NCBI Taxonomy" id="3031130"/>
    <lineage>
        <taxon>Bacteria</taxon>
        <taxon>Pseudomonadati</taxon>
        <taxon>Pseudomonadota</taxon>
        <taxon>Alphaproteobacteria</taxon>
        <taxon>Sphingomonadales</taxon>
        <taxon>Sphingomonadaceae</taxon>
        <taxon>Novosphingobium</taxon>
    </lineage>
</organism>
<dbReference type="EMBL" id="JARESE010000020">
    <property type="protein sequence ID" value="MDE8651773.1"/>
    <property type="molecule type" value="Genomic_DNA"/>
</dbReference>
<reference evidence="1 2" key="1">
    <citation type="submission" date="2023-03" db="EMBL/GenBank/DDBJ databases">
        <title>NovoSphingobium album sp. nov. isolated from polycyclic aromatic hydrocarbons- and heavy-metal polluted soil.</title>
        <authorList>
            <person name="Liu Z."/>
            <person name="Wang K."/>
        </authorList>
    </citation>
    <scope>NUCLEOTIDE SEQUENCE [LARGE SCALE GENOMIC DNA]</scope>
    <source>
        <strain evidence="1 2">H3SJ31-1</strain>
    </source>
</reference>
<comment type="caution">
    <text evidence="1">The sequence shown here is derived from an EMBL/GenBank/DDBJ whole genome shotgun (WGS) entry which is preliminary data.</text>
</comment>
<dbReference type="Proteomes" id="UP001216253">
    <property type="component" value="Unassembled WGS sequence"/>
</dbReference>
<accession>A0ABT5WP06</accession>
<evidence type="ECO:0008006" key="3">
    <source>
        <dbReference type="Google" id="ProtNLM"/>
    </source>
</evidence>
<evidence type="ECO:0000313" key="1">
    <source>
        <dbReference type="EMBL" id="MDE8651773.1"/>
    </source>
</evidence>
<proteinExistence type="predicted"/>
<evidence type="ECO:0000313" key="2">
    <source>
        <dbReference type="Proteomes" id="UP001216253"/>
    </source>
</evidence>
<gene>
    <name evidence="1" type="ORF">PYV00_08560</name>
</gene>
<protein>
    <recommendedName>
        <fullName evidence="3">Rap1a immunity protein domain-containing protein</fullName>
    </recommendedName>
</protein>
<name>A0ABT5WP06_9SPHN</name>